<gene>
    <name evidence="1" type="ORF">ASZ90_020014</name>
</gene>
<reference evidence="1" key="1">
    <citation type="journal article" date="2015" name="Proc. Natl. Acad. Sci. U.S.A.">
        <title>Networks of energetic and metabolic interactions define dynamics in microbial communities.</title>
        <authorList>
            <person name="Embree M."/>
            <person name="Liu J.K."/>
            <person name="Al-Bassam M.M."/>
            <person name="Zengler K."/>
        </authorList>
    </citation>
    <scope>NUCLEOTIDE SEQUENCE</scope>
</reference>
<dbReference type="AlphaFoldDB" id="A0A0W8E2N3"/>
<organism evidence="1">
    <name type="scientific">hydrocarbon metagenome</name>
    <dbReference type="NCBI Taxonomy" id="938273"/>
    <lineage>
        <taxon>unclassified sequences</taxon>
        <taxon>metagenomes</taxon>
        <taxon>ecological metagenomes</taxon>
    </lineage>
</organism>
<sequence length="39" mass="4161">MNHHSDGNGPLNICDSALQPGFLQPIKALGSIVSFQHDT</sequence>
<comment type="caution">
    <text evidence="1">The sequence shown here is derived from an EMBL/GenBank/DDBJ whole genome shotgun (WGS) entry which is preliminary data.</text>
</comment>
<evidence type="ECO:0000313" key="1">
    <source>
        <dbReference type="EMBL" id="KUG02646.1"/>
    </source>
</evidence>
<protein>
    <submittedName>
        <fullName evidence="1">Uncharacterized protein</fullName>
    </submittedName>
</protein>
<proteinExistence type="predicted"/>
<name>A0A0W8E2N3_9ZZZZ</name>
<accession>A0A0W8E2N3</accession>
<dbReference type="EMBL" id="LNQE01001916">
    <property type="protein sequence ID" value="KUG02646.1"/>
    <property type="molecule type" value="Genomic_DNA"/>
</dbReference>